<dbReference type="PANTHER" id="PTHR46026:SF1">
    <property type="entry name" value="RHO-TYPE GUANINE NUCLEOTIDE EXCHANGE FACTOR, ISOFORM F"/>
    <property type="match status" value="1"/>
</dbReference>
<dbReference type="GO" id="GO:0005737">
    <property type="term" value="C:cytoplasm"/>
    <property type="evidence" value="ECO:0007669"/>
    <property type="project" value="TreeGrafter"/>
</dbReference>
<dbReference type="Proteomes" id="UP000268162">
    <property type="component" value="Unassembled WGS sequence"/>
</dbReference>
<dbReference type="CDD" id="cd00174">
    <property type="entry name" value="SH3"/>
    <property type="match status" value="1"/>
</dbReference>
<evidence type="ECO:0000259" key="3">
    <source>
        <dbReference type="PROSITE" id="PS50002"/>
    </source>
</evidence>
<evidence type="ECO:0000256" key="1">
    <source>
        <dbReference type="ARBA" id="ARBA00022443"/>
    </source>
</evidence>
<sequence length="54" mass="6143">MHSLVRAIYDFEGNGPSGLSFKRGDIIEVHTQLDSGWWSGRCRGVRGWFPSNYV</sequence>
<dbReference type="EMBL" id="ML002507">
    <property type="protein sequence ID" value="RKP37345.1"/>
    <property type="molecule type" value="Genomic_DNA"/>
</dbReference>
<dbReference type="SUPFAM" id="SSF50044">
    <property type="entry name" value="SH3-domain"/>
    <property type="match status" value="1"/>
</dbReference>
<dbReference type="PROSITE" id="PS50002">
    <property type="entry name" value="SH3"/>
    <property type="match status" value="1"/>
</dbReference>
<dbReference type="AlphaFoldDB" id="A0A4P9ZUV7"/>
<dbReference type="GO" id="GO:0005085">
    <property type="term" value="F:guanyl-nucleotide exchange factor activity"/>
    <property type="evidence" value="ECO:0007669"/>
    <property type="project" value="TreeGrafter"/>
</dbReference>
<gene>
    <name evidence="4" type="ORF">BJ085DRAFT_15267</name>
</gene>
<dbReference type="FunFam" id="2.30.30.40:FF:000072">
    <property type="entry name" value="Unconventional Myosin IB"/>
    <property type="match status" value="1"/>
</dbReference>
<dbReference type="PRINTS" id="PR00452">
    <property type="entry name" value="SH3DOMAIN"/>
</dbReference>
<dbReference type="PANTHER" id="PTHR46026">
    <property type="entry name" value="RHO-TYPE GUANINE NUCLEOTIDE EXCHANGE FACTOR, ISOFORM F"/>
    <property type="match status" value="1"/>
</dbReference>
<dbReference type="PRINTS" id="PR00499">
    <property type="entry name" value="P67PHOX"/>
</dbReference>
<dbReference type="Pfam" id="PF00018">
    <property type="entry name" value="SH3_1"/>
    <property type="match status" value="1"/>
</dbReference>
<accession>A0A4P9ZUV7</accession>
<proteinExistence type="predicted"/>
<keyword evidence="5" id="KW-1185">Reference proteome</keyword>
<reference evidence="5" key="1">
    <citation type="journal article" date="2018" name="Nat. Microbiol.">
        <title>Leveraging single-cell genomics to expand the fungal tree of life.</title>
        <authorList>
            <person name="Ahrendt S.R."/>
            <person name="Quandt C.A."/>
            <person name="Ciobanu D."/>
            <person name="Clum A."/>
            <person name="Salamov A."/>
            <person name="Andreopoulos B."/>
            <person name="Cheng J.F."/>
            <person name="Woyke T."/>
            <person name="Pelin A."/>
            <person name="Henrissat B."/>
            <person name="Reynolds N.K."/>
            <person name="Benny G.L."/>
            <person name="Smith M.E."/>
            <person name="James T.Y."/>
            <person name="Grigoriev I.V."/>
        </authorList>
    </citation>
    <scope>NUCLEOTIDE SEQUENCE [LARGE SCALE GENOMIC DNA]</scope>
    <source>
        <strain evidence="5">RSA 468</strain>
    </source>
</reference>
<keyword evidence="1 2" id="KW-0728">SH3 domain</keyword>
<feature type="non-terminal residue" evidence="4">
    <location>
        <position position="54"/>
    </location>
</feature>
<dbReference type="SMART" id="SM00326">
    <property type="entry name" value="SH3"/>
    <property type="match status" value="1"/>
</dbReference>
<dbReference type="Gene3D" id="2.30.30.40">
    <property type="entry name" value="SH3 Domains"/>
    <property type="match status" value="1"/>
</dbReference>
<organism evidence="4 5">
    <name type="scientific">Dimargaris cristalligena</name>
    <dbReference type="NCBI Taxonomy" id="215637"/>
    <lineage>
        <taxon>Eukaryota</taxon>
        <taxon>Fungi</taxon>
        <taxon>Fungi incertae sedis</taxon>
        <taxon>Zoopagomycota</taxon>
        <taxon>Kickxellomycotina</taxon>
        <taxon>Dimargaritomycetes</taxon>
        <taxon>Dimargaritales</taxon>
        <taxon>Dimargaritaceae</taxon>
        <taxon>Dimargaris</taxon>
    </lineage>
</organism>
<evidence type="ECO:0000256" key="2">
    <source>
        <dbReference type="PROSITE-ProRule" id="PRU00192"/>
    </source>
</evidence>
<protein>
    <submittedName>
        <fullName evidence="4">SH3 domain-containing protein</fullName>
    </submittedName>
</protein>
<evidence type="ECO:0000313" key="5">
    <source>
        <dbReference type="Proteomes" id="UP000268162"/>
    </source>
</evidence>
<dbReference type="STRING" id="215637.A0A4P9ZUV7"/>
<name>A0A4P9ZUV7_9FUNG</name>
<dbReference type="InterPro" id="IPR036028">
    <property type="entry name" value="SH3-like_dom_sf"/>
</dbReference>
<dbReference type="InterPro" id="IPR001452">
    <property type="entry name" value="SH3_domain"/>
</dbReference>
<evidence type="ECO:0000313" key="4">
    <source>
        <dbReference type="EMBL" id="RKP37345.1"/>
    </source>
</evidence>
<feature type="domain" description="SH3" evidence="3">
    <location>
        <begin position="1"/>
        <end position="54"/>
    </location>
</feature>